<evidence type="ECO:0000313" key="3">
    <source>
        <dbReference type="Proteomes" id="UP001597282"/>
    </source>
</evidence>
<comment type="caution">
    <text evidence="2">The sequence shown here is derived from an EMBL/GenBank/DDBJ whole genome shotgun (WGS) entry which is preliminary data.</text>
</comment>
<evidence type="ECO:0000259" key="1">
    <source>
        <dbReference type="Pfam" id="PF13021"/>
    </source>
</evidence>
<reference evidence="3" key="1">
    <citation type="journal article" date="2019" name="Int. J. Syst. Evol. Microbiol.">
        <title>The Global Catalogue of Microorganisms (GCM) 10K type strain sequencing project: providing services to taxonomists for standard genome sequencing and annotation.</title>
        <authorList>
            <consortium name="The Broad Institute Genomics Platform"/>
            <consortium name="The Broad Institute Genome Sequencing Center for Infectious Disease"/>
            <person name="Wu L."/>
            <person name="Ma J."/>
        </authorList>
    </citation>
    <scope>NUCLEOTIDE SEQUENCE [LARGE SCALE GENOMIC DNA]</scope>
    <source>
        <strain evidence="3">S1</strain>
    </source>
</reference>
<dbReference type="RefSeq" id="WP_380167507.1">
    <property type="nucleotide sequence ID" value="NZ_JBHTNU010000027.1"/>
</dbReference>
<name>A0ABW4CF06_9BACL</name>
<dbReference type="EMBL" id="JBHTNU010000027">
    <property type="protein sequence ID" value="MFD1428528.1"/>
    <property type="molecule type" value="Genomic_DNA"/>
</dbReference>
<dbReference type="Proteomes" id="UP001597282">
    <property type="component" value="Unassembled WGS sequence"/>
</dbReference>
<gene>
    <name evidence="2" type="ORF">ACFQ4Y_16680</name>
</gene>
<sequence>MGIKPLIHHDIFFVNTSKNTIFHIYDDRGCDIIATSTESIRHSFDRYHGWILGYDLATIEKVFK</sequence>
<organism evidence="2 3">
    <name type="scientific">Kroppenstedtia sanguinis</name>
    <dbReference type="NCBI Taxonomy" id="1380684"/>
    <lineage>
        <taxon>Bacteria</taxon>
        <taxon>Bacillati</taxon>
        <taxon>Bacillota</taxon>
        <taxon>Bacilli</taxon>
        <taxon>Bacillales</taxon>
        <taxon>Thermoactinomycetaceae</taxon>
        <taxon>Kroppenstedtia</taxon>
    </lineage>
</organism>
<accession>A0ABW4CF06</accession>
<dbReference type="InterPro" id="IPR024976">
    <property type="entry name" value="DUF3885"/>
</dbReference>
<evidence type="ECO:0000313" key="2">
    <source>
        <dbReference type="EMBL" id="MFD1428528.1"/>
    </source>
</evidence>
<keyword evidence="3" id="KW-1185">Reference proteome</keyword>
<feature type="domain" description="DUF3885" evidence="1">
    <location>
        <begin position="1"/>
        <end position="55"/>
    </location>
</feature>
<dbReference type="Pfam" id="PF13021">
    <property type="entry name" value="DUF3885"/>
    <property type="match status" value="1"/>
</dbReference>
<proteinExistence type="predicted"/>
<protein>
    <submittedName>
        <fullName evidence="2">DUF3885 domain-containing protein</fullName>
    </submittedName>
</protein>